<organism evidence="1 2">
    <name type="scientific">Paenibacillus contaminans</name>
    <dbReference type="NCBI Taxonomy" id="450362"/>
    <lineage>
        <taxon>Bacteria</taxon>
        <taxon>Bacillati</taxon>
        <taxon>Bacillota</taxon>
        <taxon>Bacilli</taxon>
        <taxon>Bacillales</taxon>
        <taxon>Paenibacillaceae</taxon>
        <taxon>Paenibacillus</taxon>
    </lineage>
</organism>
<dbReference type="OrthoDB" id="1902020at2"/>
<proteinExistence type="predicted"/>
<sequence length="336" mass="39560">MLNLKLEFEQMIKELNSQSQQEVYKLRVLTAESPILFAGIDTVNMNRQLYIDLGFEPWEPDQLKALPKWRGLSIKIEYYEKLALLKGHHYLVLRQESEHGTDIFEVVLQNVVDHLITRDQNESVFTVVYKVLDRWRVFFQKGGYRKLTEEQQRGLFGELWYIQDWLNRFPTAPPLIIEQWEGPTSGRIDFKHSNRGVEIKTAINKLTKTIKISNENQLRLTNAVSSIYLYVCFIEPSKTHGVSLHALVNEVRNQIASRSDRMLLKFNDLLEDLRFKEEDYTDDFFFVDKVEVYEAATNFPRILQEDLPKGISHVSYSIDLTHCMEFERDVDEVFDL</sequence>
<dbReference type="EMBL" id="QMFB01000017">
    <property type="protein sequence ID" value="RAV17816.1"/>
    <property type="molecule type" value="Genomic_DNA"/>
</dbReference>
<reference evidence="1 2" key="1">
    <citation type="journal article" date="2009" name="Int. J. Syst. Evol. Microbiol.">
        <title>Paenibacillus contaminans sp. nov., isolated from a contaminated laboratory plate.</title>
        <authorList>
            <person name="Chou J.H."/>
            <person name="Lee J.H."/>
            <person name="Lin M.C."/>
            <person name="Chang P.S."/>
            <person name="Arun A.B."/>
            <person name="Young C.C."/>
            <person name="Chen W.M."/>
        </authorList>
    </citation>
    <scope>NUCLEOTIDE SEQUENCE [LARGE SCALE GENOMIC DNA]</scope>
    <source>
        <strain evidence="1 2">CKOBP-6</strain>
    </source>
</reference>
<dbReference type="RefSeq" id="WP_113033902.1">
    <property type="nucleotide sequence ID" value="NZ_QMFB01000017.1"/>
</dbReference>
<keyword evidence="2" id="KW-1185">Reference proteome</keyword>
<evidence type="ECO:0000313" key="1">
    <source>
        <dbReference type="EMBL" id="RAV17816.1"/>
    </source>
</evidence>
<comment type="caution">
    <text evidence="1">The sequence shown here is derived from an EMBL/GenBank/DDBJ whole genome shotgun (WGS) entry which is preliminary data.</text>
</comment>
<dbReference type="AlphaFoldDB" id="A0A329MF15"/>
<evidence type="ECO:0000313" key="2">
    <source>
        <dbReference type="Proteomes" id="UP000250369"/>
    </source>
</evidence>
<accession>A0A329MF15</accession>
<name>A0A329MF15_9BACL</name>
<dbReference type="InterPro" id="IPR025534">
    <property type="entry name" value="DUF4420"/>
</dbReference>
<gene>
    <name evidence="1" type="ORF">DQG23_25730</name>
</gene>
<protein>
    <submittedName>
        <fullName evidence="1">PD-(D/E)XK motif protein</fullName>
    </submittedName>
</protein>
<dbReference type="Proteomes" id="UP000250369">
    <property type="component" value="Unassembled WGS sequence"/>
</dbReference>
<dbReference type="Pfam" id="PF14390">
    <property type="entry name" value="DUF4420"/>
    <property type="match status" value="1"/>
</dbReference>